<dbReference type="InterPro" id="IPR012001">
    <property type="entry name" value="Thiamin_PyroP_enz_TPP-bd_dom"/>
</dbReference>
<keyword evidence="5" id="KW-0285">Flavoprotein</keyword>
<dbReference type="InterPro" id="IPR011766">
    <property type="entry name" value="TPP_enzyme_TPP-bd"/>
</dbReference>
<evidence type="ECO:0000259" key="12">
    <source>
        <dbReference type="Pfam" id="PF02775"/>
    </source>
</evidence>
<dbReference type="Pfam" id="PF02775">
    <property type="entry name" value="TPP_enzyme_C"/>
    <property type="match status" value="1"/>
</dbReference>
<comment type="catalytic activity">
    <reaction evidence="9">
        <text>2 pyruvate + H(+) = (2S)-2-acetolactate + CO2</text>
        <dbReference type="Rhea" id="RHEA:25249"/>
        <dbReference type="ChEBI" id="CHEBI:15361"/>
        <dbReference type="ChEBI" id="CHEBI:15378"/>
        <dbReference type="ChEBI" id="CHEBI:16526"/>
        <dbReference type="ChEBI" id="CHEBI:58476"/>
        <dbReference type="EC" id="2.2.1.6"/>
    </reaction>
</comment>
<evidence type="ECO:0000256" key="7">
    <source>
        <dbReference type="ARBA" id="ARBA00023052"/>
    </source>
</evidence>
<evidence type="ECO:0000313" key="15">
    <source>
        <dbReference type="Proteomes" id="UP001198630"/>
    </source>
</evidence>
<comment type="caution">
    <text evidence="14">The sequence shown here is derived from an EMBL/GenBank/DDBJ whole genome shotgun (WGS) entry which is preliminary data.</text>
</comment>
<organism evidence="14 15">
    <name type="scientific">Rhodococcus rhodochrous</name>
    <dbReference type="NCBI Taxonomy" id="1829"/>
    <lineage>
        <taxon>Bacteria</taxon>
        <taxon>Bacillati</taxon>
        <taxon>Actinomycetota</taxon>
        <taxon>Actinomycetes</taxon>
        <taxon>Mycobacteriales</taxon>
        <taxon>Nocardiaceae</taxon>
        <taxon>Rhodococcus</taxon>
    </lineage>
</organism>
<name>A0AAW4XNS1_RHORH</name>
<proteinExistence type="inferred from homology"/>
<dbReference type="Proteomes" id="UP001198630">
    <property type="component" value="Unassembled WGS sequence"/>
</dbReference>
<dbReference type="GO" id="GO:0009099">
    <property type="term" value="P:L-valine biosynthetic process"/>
    <property type="evidence" value="ECO:0007669"/>
    <property type="project" value="TreeGrafter"/>
</dbReference>
<evidence type="ECO:0000256" key="4">
    <source>
        <dbReference type="ARBA" id="ARBA00013145"/>
    </source>
</evidence>
<evidence type="ECO:0000256" key="10">
    <source>
        <dbReference type="RuleBase" id="RU362132"/>
    </source>
</evidence>
<dbReference type="PANTHER" id="PTHR18968">
    <property type="entry name" value="THIAMINE PYROPHOSPHATE ENZYMES"/>
    <property type="match status" value="1"/>
</dbReference>
<dbReference type="CDD" id="cd07035">
    <property type="entry name" value="TPP_PYR_POX_like"/>
    <property type="match status" value="1"/>
</dbReference>
<dbReference type="InterPro" id="IPR029035">
    <property type="entry name" value="DHS-like_NAD/FAD-binding_dom"/>
</dbReference>
<dbReference type="GO" id="GO:0030976">
    <property type="term" value="F:thiamine pyrophosphate binding"/>
    <property type="evidence" value="ECO:0007669"/>
    <property type="project" value="InterPro"/>
</dbReference>
<dbReference type="EMBL" id="JAJNCO010000025">
    <property type="protein sequence ID" value="MCD2114633.1"/>
    <property type="molecule type" value="Genomic_DNA"/>
</dbReference>
<dbReference type="Gene3D" id="3.40.50.970">
    <property type="match status" value="2"/>
</dbReference>
<keyword evidence="8" id="KW-0100">Branched-chain amino acid biosynthesis</keyword>
<dbReference type="CDD" id="cd00568">
    <property type="entry name" value="TPP_enzymes"/>
    <property type="match status" value="1"/>
</dbReference>
<feature type="domain" description="Thiamine pyrophosphate enzyme TPP-binding" evidence="12">
    <location>
        <begin position="388"/>
        <end position="528"/>
    </location>
</feature>
<dbReference type="InterPro" id="IPR029061">
    <property type="entry name" value="THDP-binding"/>
</dbReference>
<comment type="pathway">
    <text evidence="2">Amino-acid biosynthesis; L-valine biosynthesis; L-valine from pyruvate: step 1/4.</text>
</comment>
<dbReference type="Pfam" id="PF02776">
    <property type="entry name" value="TPP_enzyme_N"/>
    <property type="match status" value="1"/>
</dbReference>
<dbReference type="GO" id="GO:0000287">
    <property type="term" value="F:magnesium ion binding"/>
    <property type="evidence" value="ECO:0007669"/>
    <property type="project" value="InterPro"/>
</dbReference>
<dbReference type="Pfam" id="PF00205">
    <property type="entry name" value="TPP_enzyme_M"/>
    <property type="match status" value="1"/>
</dbReference>
<dbReference type="PANTHER" id="PTHR18968:SF13">
    <property type="entry name" value="ACETOLACTATE SYNTHASE CATALYTIC SUBUNIT, MITOCHONDRIAL"/>
    <property type="match status" value="1"/>
</dbReference>
<dbReference type="RefSeq" id="WP_230792599.1">
    <property type="nucleotide sequence ID" value="NZ_JAJNCO010000025.1"/>
</dbReference>
<keyword evidence="6" id="KW-0274">FAD</keyword>
<dbReference type="SUPFAM" id="SSF52518">
    <property type="entry name" value="Thiamin diphosphate-binding fold (THDP-binding)"/>
    <property type="match status" value="2"/>
</dbReference>
<evidence type="ECO:0000259" key="11">
    <source>
        <dbReference type="Pfam" id="PF00205"/>
    </source>
</evidence>
<evidence type="ECO:0000313" key="14">
    <source>
        <dbReference type="EMBL" id="MCD2114633.1"/>
    </source>
</evidence>
<evidence type="ECO:0000259" key="13">
    <source>
        <dbReference type="Pfam" id="PF02776"/>
    </source>
</evidence>
<evidence type="ECO:0000256" key="3">
    <source>
        <dbReference type="ARBA" id="ARBA00007812"/>
    </source>
</evidence>
<sequence>MMFFHEAIARALRSEDITTIFGVMGDANLYMMDSFASLDDAHFISTSNEAGAITAANGYARVTGGLGVACVTHGPALTNTVTGLVESVKDRTPVLLIAGDTAVVDRDNFQNISQRDVVMPTGAGFEQVRSVETAAEDVAVAVRRALSERRPVVLNVPIEFQWEKVEYEPVASRWVPDQAVRPAVDAIEQAVAVIAAARRPLVLSGQGVMSESARAAVARLAHRIGAPLGTTLRGRDSYRGDPHNIGIVGTISHEIALDVIGDADTVIAFGAGLNKWTTMEGSVLDGRRVVQIDVDRDALQRNQAVDAVVLGDAAVVADELVEMLDAIDCPATAFASADLAARLADHSDGGFVDRSGDGTVDLRAAMIAIEKAFPRDRALVYDGGRFIFNAFGLFHVERPRDYVHTVNFGSIGLGMGNAIGAAVGTRRPTLLVTGDGGFMLGGLAEFNTAVRHGLDLVVAVFNDGAYGAEHIQFRRKDMDPARSMFDWPDFAPVAEALGGRGYTVRSMAELDAALAELPRRDRPVLIDIKLDPDQVDSAGH</sequence>
<comment type="similarity">
    <text evidence="3 10">Belongs to the TPP enzyme family.</text>
</comment>
<evidence type="ECO:0000256" key="1">
    <source>
        <dbReference type="ARBA" id="ARBA00004974"/>
    </source>
</evidence>
<protein>
    <recommendedName>
        <fullName evidence="4">acetolactate synthase</fullName>
        <ecNumber evidence="4">2.2.1.6</ecNumber>
    </recommendedName>
</protein>
<dbReference type="InterPro" id="IPR012000">
    <property type="entry name" value="Thiamin_PyroP_enz_cen_dom"/>
</dbReference>
<accession>A0AAW4XNS1</accession>
<feature type="domain" description="Thiamine pyrophosphate enzyme central" evidence="11">
    <location>
        <begin position="187"/>
        <end position="320"/>
    </location>
</feature>
<dbReference type="SUPFAM" id="SSF52467">
    <property type="entry name" value="DHS-like NAD/FAD-binding domain"/>
    <property type="match status" value="1"/>
</dbReference>
<dbReference type="GO" id="GO:0009097">
    <property type="term" value="P:isoleucine biosynthetic process"/>
    <property type="evidence" value="ECO:0007669"/>
    <property type="project" value="TreeGrafter"/>
</dbReference>
<keyword evidence="8" id="KW-0028">Amino-acid biosynthesis</keyword>
<evidence type="ECO:0000256" key="5">
    <source>
        <dbReference type="ARBA" id="ARBA00022630"/>
    </source>
</evidence>
<evidence type="ECO:0000256" key="6">
    <source>
        <dbReference type="ARBA" id="ARBA00022827"/>
    </source>
</evidence>
<dbReference type="GO" id="GO:0005948">
    <property type="term" value="C:acetolactate synthase complex"/>
    <property type="evidence" value="ECO:0007669"/>
    <property type="project" value="TreeGrafter"/>
</dbReference>
<evidence type="ECO:0000256" key="9">
    <source>
        <dbReference type="ARBA" id="ARBA00048670"/>
    </source>
</evidence>
<dbReference type="GO" id="GO:0003984">
    <property type="term" value="F:acetolactate synthase activity"/>
    <property type="evidence" value="ECO:0007669"/>
    <property type="project" value="UniProtKB-EC"/>
</dbReference>
<reference evidence="14" key="1">
    <citation type="submission" date="2021-11" db="EMBL/GenBank/DDBJ databases">
        <title>Development of a sustainable strategy for remediation of hydrocarbon-contaminated territories based on the waste exchange concept.</title>
        <authorList>
            <person name="Elkin A."/>
        </authorList>
    </citation>
    <scope>NUCLEOTIDE SEQUENCE</scope>
    <source>
        <strain evidence="14">IEGM 757</strain>
    </source>
</reference>
<evidence type="ECO:0000256" key="2">
    <source>
        <dbReference type="ARBA" id="ARBA00005025"/>
    </source>
</evidence>
<feature type="domain" description="Thiamine pyrophosphate enzyme N-terminal TPP-binding" evidence="13">
    <location>
        <begin position="5"/>
        <end position="111"/>
    </location>
</feature>
<dbReference type="AlphaFoldDB" id="A0AAW4XNS1"/>
<dbReference type="EC" id="2.2.1.6" evidence="4"/>
<dbReference type="Gene3D" id="3.40.50.1220">
    <property type="entry name" value="TPP-binding domain"/>
    <property type="match status" value="1"/>
</dbReference>
<dbReference type="GO" id="GO:0050660">
    <property type="term" value="F:flavin adenine dinucleotide binding"/>
    <property type="evidence" value="ECO:0007669"/>
    <property type="project" value="TreeGrafter"/>
</dbReference>
<keyword evidence="7 10" id="KW-0786">Thiamine pyrophosphate</keyword>
<comment type="pathway">
    <text evidence="1">Amino-acid biosynthesis; L-isoleucine biosynthesis; L-isoleucine from 2-oxobutanoate: step 1/4.</text>
</comment>
<evidence type="ECO:0000256" key="8">
    <source>
        <dbReference type="ARBA" id="ARBA00023304"/>
    </source>
</evidence>
<dbReference type="InterPro" id="IPR045229">
    <property type="entry name" value="TPP_enz"/>
</dbReference>
<gene>
    <name evidence="14" type="ORF">LQ384_26375</name>
</gene>